<feature type="transmembrane region" description="Helical" evidence="1">
    <location>
        <begin position="31"/>
        <end position="49"/>
    </location>
</feature>
<protein>
    <submittedName>
        <fullName evidence="2">Uncharacterized protein</fullName>
    </submittedName>
</protein>
<evidence type="ECO:0000256" key="1">
    <source>
        <dbReference type="SAM" id="Phobius"/>
    </source>
</evidence>
<keyword evidence="1" id="KW-0472">Membrane</keyword>
<evidence type="ECO:0000313" key="2">
    <source>
        <dbReference type="EMBL" id="OGE32399.1"/>
    </source>
</evidence>
<feature type="transmembrane region" description="Helical" evidence="1">
    <location>
        <begin position="10"/>
        <end position="25"/>
    </location>
</feature>
<feature type="transmembrane region" description="Helical" evidence="1">
    <location>
        <begin position="70"/>
        <end position="88"/>
    </location>
</feature>
<gene>
    <name evidence="2" type="ORF">A3C59_03835</name>
</gene>
<organism evidence="2 3">
    <name type="scientific">Candidatus Daviesbacteria bacterium RIFCSPHIGHO2_02_FULL_36_13</name>
    <dbReference type="NCBI Taxonomy" id="1797768"/>
    <lineage>
        <taxon>Bacteria</taxon>
        <taxon>Candidatus Daviesiibacteriota</taxon>
    </lineage>
</organism>
<evidence type="ECO:0000313" key="3">
    <source>
        <dbReference type="Proteomes" id="UP000176902"/>
    </source>
</evidence>
<dbReference type="Proteomes" id="UP000176902">
    <property type="component" value="Unassembled WGS sequence"/>
</dbReference>
<name>A0A1F5JUT0_9BACT</name>
<dbReference type="EMBL" id="MFCV01000026">
    <property type="protein sequence ID" value="OGE32399.1"/>
    <property type="molecule type" value="Genomic_DNA"/>
</dbReference>
<feature type="transmembrane region" description="Helical" evidence="1">
    <location>
        <begin position="108"/>
        <end position="129"/>
    </location>
</feature>
<reference evidence="2 3" key="1">
    <citation type="journal article" date="2016" name="Nat. Commun.">
        <title>Thousands of microbial genomes shed light on interconnected biogeochemical processes in an aquifer system.</title>
        <authorList>
            <person name="Anantharaman K."/>
            <person name="Brown C.T."/>
            <person name="Hug L.A."/>
            <person name="Sharon I."/>
            <person name="Castelle C.J."/>
            <person name="Probst A.J."/>
            <person name="Thomas B.C."/>
            <person name="Singh A."/>
            <person name="Wilkins M.J."/>
            <person name="Karaoz U."/>
            <person name="Brodie E.L."/>
            <person name="Williams K.H."/>
            <person name="Hubbard S.S."/>
            <person name="Banfield J.F."/>
        </authorList>
    </citation>
    <scope>NUCLEOTIDE SEQUENCE [LARGE SCALE GENOMIC DNA]</scope>
</reference>
<proteinExistence type="predicted"/>
<dbReference type="AlphaFoldDB" id="A0A1F5JUT0"/>
<keyword evidence="1" id="KW-0812">Transmembrane</keyword>
<sequence length="139" mass="16110">MKKIILSKEFIFRFIAVVLFIEGITCENYRFLWLLSSGIVLGIYYGWYNDLIWRPTGKLYPLFPYRAHQLWIHIICGIVGSTSLYFLLGVININDQAGTLAKLGLREFILFVVALLAYVGLLPRIIWFFSYAQSIFSKS</sequence>
<accession>A0A1F5JUT0</accession>
<keyword evidence="1" id="KW-1133">Transmembrane helix</keyword>
<comment type="caution">
    <text evidence="2">The sequence shown here is derived from an EMBL/GenBank/DDBJ whole genome shotgun (WGS) entry which is preliminary data.</text>
</comment>